<sequence>MGALDKWDGVAIEYRAHCPVCGMTIAAFSHLDLVVLLEQHEVGHLTVDETL</sequence>
<protein>
    <submittedName>
        <fullName evidence="1">Uncharacterized protein</fullName>
    </submittedName>
</protein>
<reference evidence="1" key="1">
    <citation type="submission" date="2015-06" db="EMBL/GenBank/DDBJ databases">
        <authorList>
            <person name="Joergensen T."/>
        </authorList>
    </citation>
    <scope>NUCLEOTIDE SEQUENCE</scope>
    <source>
        <strain evidence="1">RGFK1690</strain>
    </source>
</reference>
<proteinExistence type="predicted"/>
<name>A0A0H5Q8G5_9ZZZZ</name>
<accession>A0A0H5Q8G5</accession>
<evidence type="ECO:0000313" key="1">
    <source>
        <dbReference type="EMBL" id="CRY97684.1"/>
    </source>
</evidence>
<dbReference type="AlphaFoldDB" id="A0A0H5Q8G5"/>
<reference evidence="1" key="2">
    <citation type="submission" date="2015-07" db="EMBL/GenBank/DDBJ databases">
        <title>Plasmids, circular viruses and viroids from rat gut.</title>
        <authorList>
            <person name="Jorgensen T.J."/>
            <person name="Hansen M.A."/>
            <person name="Xu Z."/>
            <person name="Tabak M.A."/>
            <person name="Sorensen S.J."/>
            <person name="Hansen L.H."/>
        </authorList>
    </citation>
    <scope>NUCLEOTIDE SEQUENCE</scope>
    <source>
        <strain evidence="1">RGFK1690</strain>
    </source>
</reference>
<organism evidence="1">
    <name type="scientific">uncultured prokaryote</name>
    <dbReference type="NCBI Taxonomy" id="198431"/>
    <lineage>
        <taxon>unclassified sequences</taxon>
        <taxon>environmental samples</taxon>
    </lineage>
</organism>
<dbReference type="EMBL" id="LN854193">
    <property type="protein sequence ID" value="CRY97684.1"/>
    <property type="molecule type" value="Genomic_DNA"/>
</dbReference>